<keyword evidence="2" id="KW-0479">Metal-binding</keyword>
<dbReference type="GO" id="GO:0003682">
    <property type="term" value="F:chromatin binding"/>
    <property type="evidence" value="ECO:0007669"/>
    <property type="project" value="TreeGrafter"/>
</dbReference>
<evidence type="ECO:0000256" key="2">
    <source>
        <dbReference type="ARBA" id="ARBA00022723"/>
    </source>
</evidence>
<dbReference type="PROSITE" id="PS01357">
    <property type="entry name" value="ZF_ZZ_1"/>
    <property type="match status" value="1"/>
</dbReference>
<dbReference type="SUPFAM" id="SSF57850">
    <property type="entry name" value="RING/U-box"/>
    <property type="match status" value="1"/>
</dbReference>
<dbReference type="InterPro" id="IPR016827">
    <property type="entry name" value="Ada2/TADA2"/>
</dbReference>
<evidence type="ECO:0000259" key="12">
    <source>
        <dbReference type="PROSITE" id="PS50090"/>
    </source>
</evidence>
<dbReference type="Gene3D" id="1.10.10.10">
    <property type="entry name" value="Winged helix-like DNA-binding domain superfamily/Winged helix DNA-binding domain"/>
    <property type="match status" value="1"/>
</dbReference>
<evidence type="ECO:0000256" key="4">
    <source>
        <dbReference type="ARBA" id="ARBA00022833"/>
    </source>
</evidence>
<organism evidence="17">
    <name type="scientific">Wollemia nobilis</name>
    <dbReference type="NCBI Taxonomy" id="56998"/>
    <lineage>
        <taxon>Eukaryota</taxon>
        <taxon>Viridiplantae</taxon>
        <taxon>Streptophyta</taxon>
        <taxon>Embryophyta</taxon>
        <taxon>Tracheophyta</taxon>
        <taxon>Spermatophyta</taxon>
        <taxon>Pinopsida</taxon>
        <taxon>Pinidae</taxon>
        <taxon>Conifers II</taxon>
        <taxon>Araucariales</taxon>
        <taxon>Araucariaceae</taxon>
        <taxon>Wollemia</taxon>
    </lineage>
</organism>
<dbReference type="PIRSF" id="PIRSF025024">
    <property type="entry name" value="Transcriptional_adaptor_2"/>
    <property type="match status" value="1"/>
</dbReference>
<dbReference type="InterPro" id="IPR043145">
    <property type="entry name" value="Znf_ZZ_sf"/>
</dbReference>
<evidence type="ECO:0000256" key="9">
    <source>
        <dbReference type="PIRNR" id="PIRNR025024"/>
    </source>
</evidence>
<dbReference type="GO" id="GO:0008270">
    <property type="term" value="F:zinc ion binding"/>
    <property type="evidence" value="ECO:0007669"/>
    <property type="project" value="UniProtKB-KW"/>
</dbReference>
<keyword evidence="5 9" id="KW-0805">Transcription regulation</keyword>
<dbReference type="Gene3D" id="3.30.60.90">
    <property type="match status" value="1"/>
</dbReference>
<comment type="subcellular location">
    <subcellularLocation>
        <location evidence="1 9">Nucleus</location>
    </subcellularLocation>
</comment>
<dbReference type="GO" id="GO:0003677">
    <property type="term" value="F:DNA binding"/>
    <property type="evidence" value="ECO:0007669"/>
    <property type="project" value="UniProtKB-KW"/>
</dbReference>
<sequence length="602" mass="67449">MGRSRGPAEEDPTQRSKRRRVASSGDNLESGNPGTNEGKRALYHCNYCNKDITGIIRIKCAKCTDFDLCVECFSVGAEVTPHKSNHPYKVMDNLSFPLFHPDWNADEEMLLLEGVEMYGLGNWAEVAEHVGTKTKAQCYDHYTEAYINSPCYPLPDLSHVIGKTRAELLTMAKSHGEGKKAFSPYGSTVISKNLREESSISPLRIKVEDVNKDALAEGHTPPNFSAEGENAESKANGLLGNNTPNILASAGKMASNTVQVKEASDGLPEAADSLINRSIGGKKPDPTGDCGSSLFKSSGYNYKREEFDPEYDNDAELPLAEMEFKDTDTETDRELKLRMLRIYSSRLDERKRRKKFILERNLLHPRHEENMSKEELELYDRLKVFMRFQSKEEHEALVNGLVTELRIRKRIEELQEYRAAGCHTLAEAELYAAGKKKRETEASSKKSKESGQLFGTAKVGQRANRSVNRERGEGDSSPGSMVENQKAKGIGGQVASGNSACPVTTGQQGLKKSLPRWDISSLPGTDLLSLPEQQLCTQNRLFPAHYLKMKEVLIFQDIKNHPHPVKRSDAYRFFKIDHSIVDKVYDFLLRMGLIHEKESATH</sequence>
<dbReference type="EMBL" id="GCHU01005316">
    <property type="protein sequence ID" value="JAG88840.1"/>
    <property type="molecule type" value="Transcribed_RNA"/>
</dbReference>
<feature type="region of interest" description="Disordered" evidence="11">
    <location>
        <begin position="1"/>
        <end position="35"/>
    </location>
</feature>
<feature type="compositionally biased region" description="Polar residues" evidence="11">
    <location>
        <begin position="24"/>
        <end position="35"/>
    </location>
</feature>
<evidence type="ECO:0000256" key="7">
    <source>
        <dbReference type="ARBA" id="ARBA00023163"/>
    </source>
</evidence>
<feature type="domain" description="SANT" evidence="15">
    <location>
        <begin position="98"/>
        <end position="150"/>
    </location>
</feature>
<dbReference type="FunFam" id="1.10.10.60:FF:000115">
    <property type="entry name" value="Transcriptional adapter 2"/>
    <property type="match status" value="1"/>
</dbReference>
<accession>A0A0C9QVQ1</accession>
<dbReference type="AlphaFoldDB" id="A0A0C9QVQ1"/>
<evidence type="ECO:0000256" key="11">
    <source>
        <dbReference type="SAM" id="MobiDB-lite"/>
    </source>
</evidence>
<dbReference type="PROSITE" id="PS51293">
    <property type="entry name" value="SANT"/>
    <property type="match status" value="1"/>
</dbReference>
<feature type="domain" description="HTH myb-type" evidence="16">
    <location>
        <begin position="103"/>
        <end position="150"/>
    </location>
</feature>
<protein>
    <recommendedName>
        <fullName evidence="9">Transcriptional adapter</fullName>
    </recommendedName>
</protein>
<dbReference type="Pfam" id="PF00249">
    <property type="entry name" value="Myb_DNA-binding"/>
    <property type="match status" value="1"/>
</dbReference>
<dbReference type="InterPro" id="IPR036388">
    <property type="entry name" value="WH-like_DNA-bd_sf"/>
</dbReference>
<dbReference type="CDD" id="cd00167">
    <property type="entry name" value="SANT"/>
    <property type="match status" value="1"/>
</dbReference>
<keyword evidence="3 10" id="KW-0863">Zinc-finger</keyword>
<keyword evidence="4" id="KW-0862">Zinc</keyword>
<evidence type="ECO:0000256" key="6">
    <source>
        <dbReference type="ARBA" id="ARBA00023125"/>
    </source>
</evidence>
<dbReference type="InterPro" id="IPR017884">
    <property type="entry name" value="SANT_dom"/>
</dbReference>
<feature type="domain" description="Myb-like" evidence="12">
    <location>
        <begin position="103"/>
        <end position="146"/>
    </location>
</feature>
<keyword evidence="7 9" id="KW-0804">Transcription</keyword>
<feature type="domain" description="SWIRM" evidence="14">
    <location>
        <begin position="508"/>
        <end position="602"/>
    </location>
</feature>
<dbReference type="GO" id="GO:0005634">
    <property type="term" value="C:nucleus"/>
    <property type="evidence" value="ECO:0007669"/>
    <property type="project" value="UniProtKB-SubCell"/>
</dbReference>
<dbReference type="PROSITE" id="PS50934">
    <property type="entry name" value="SWIRM"/>
    <property type="match status" value="1"/>
</dbReference>
<dbReference type="InterPro" id="IPR009057">
    <property type="entry name" value="Homeodomain-like_sf"/>
</dbReference>
<evidence type="ECO:0000256" key="3">
    <source>
        <dbReference type="ARBA" id="ARBA00022771"/>
    </source>
</evidence>
<dbReference type="FunFam" id="3.30.60.90:FF:000013">
    <property type="entry name" value="Transcriptional adapter"/>
    <property type="match status" value="1"/>
</dbReference>
<evidence type="ECO:0000259" key="16">
    <source>
        <dbReference type="PROSITE" id="PS51294"/>
    </source>
</evidence>
<keyword evidence="6" id="KW-0238">DNA-binding</keyword>
<feature type="compositionally biased region" description="Basic and acidic residues" evidence="11">
    <location>
        <begin position="1"/>
        <end position="14"/>
    </location>
</feature>
<evidence type="ECO:0000259" key="15">
    <source>
        <dbReference type="PROSITE" id="PS51293"/>
    </source>
</evidence>
<dbReference type="PANTHER" id="PTHR12374:SF20">
    <property type="entry name" value="TRANSCRIPTIONAL ADAPTER 2-ALPHA"/>
    <property type="match status" value="1"/>
</dbReference>
<evidence type="ECO:0000259" key="14">
    <source>
        <dbReference type="PROSITE" id="PS50934"/>
    </source>
</evidence>
<evidence type="ECO:0000256" key="1">
    <source>
        <dbReference type="ARBA" id="ARBA00004123"/>
    </source>
</evidence>
<evidence type="ECO:0000256" key="10">
    <source>
        <dbReference type="PROSITE-ProRule" id="PRU00228"/>
    </source>
</evidence>
<dbReference type="CDD" id="cd02335">
    <property type="entry name" value="ZZ_ADA2"/>
    <property type="match status" value="1"/>
</dbReference>
<evidence type="ECO:0000259" key="13">
    <source>
        <dbReference type="PROSITE" id="PS50135"/>
    </source>
</evidence>
<dbReference type="SUPFAM" id="SSF46689">
    <property type="entry name" value="Homeodomain-like"/>
    <property type="match status" value="2"/>
</dbReference>
<dbReference type="PROSITE" id="PS51294">
    <property type="entry name" value="HTH_MYB"/>
    <property type="match status" value="1"/>
</dbReference>
<dbReference type="GO" id="GO:0003713">
    <property type="term" value="F:transcription coactivator activity"/>
    <property type="evidence" value="ECO:0007669"/>
    <property type="project" value="InterPro"/>
</dbReference>
<dbReference type="Gene3D" id="1.10.10.60">
    <property type="entry name" value="Homeodomain-like"/>
    <property type="match status" value="1"/>
</dbReference>
<dbReference type="InterPro" id="IPR017930">
    <property type="entry name" value="Myb_dom"/>
</dbReference>
<reference evidence="17" key="1">
    <citation type="submission" date="2015-02" db="EMBL/GenBank/DDBJ databases">
        <title>A transcriptome of Wollemia nobilis - a relic of Gondwana.</title>
        <authorList>
            <person name="Chia J.Y."/>
            <person name="Leong Y.S."/>
            <person name="Abdul Karim S."/>
            <person name="Wan Azmi N."/>
            <person name="Hercus R."/>
            <person name="Croft L."/>
        </authorList>
    </citation>
    <scope>NUCLEOTIDE SEQUENCE</scope>
    <source>
        <strain evidence="17">MaeBrown</strain>
        <tissue evidence="17">Leaf</tissue>
    </source>
</reference>
<dbReference type="Pfam" id="PF22941">
    <property type="entry name" value="TADA2A-like_3rd"/>
    <property type="match status" value="1"/>
</dbReference>
<dbReference type="Pfam" id="PF25299">
    <property type="entry name" value="ZZ_ADA2"/>
    <property type="match status" value="1"/>
</dbReference>
<feature type="domain" description="ZZ-type" evidence="13">
    <location>
        <begin position="40"/>
        <end position="96"/>
    </location>
</feature>
<feature type="region of interest" description="Disordered" evidence="11">
    <location>
        <begin position="438"/>
        <end position="484"/>
    </location>
</feature>
<evidence type="ECO:0000256" key="8">
    <source>
        <dbReference type="ARBA" id="ARBA00023242"/>
    </source>
</evidence>
<feature type="region of interest" description="Disordered" evidence="11">
    <location>
        <begin position="215"/>
        <end position="240"/>
    </location>
</feature>
<dbReference type="GO" id="GO:0006357">
    <property type="term" value="P:regulation of transcription by RNA polymerase II"/>
    <property type="evidence" value="ECO:0007669"/>
    <property type="project" value="InterPro"/>
</dbReference>
<dbReference type="FunFam" id="1.10.10.10:FF:000087">
    <property type="entry name" value="Transcriptional adapter 2"/>
    <property type="match status" value="1"/>
</dbReference>
<proteinExistence type="predicted"/>
<dbReference type="InterPro" id="IPR055141">
    <property type="entry name" value="TADA2A_B-like_dom"/>
</dbReference>
<feature type="compositionally biased region" description="Basic and acidic residues" evidence="11">
    <location>
        <begin position="438"/>
        <end position="449"/>
    </location>
</feature>
<keyword evidence="8 9" id="KW-0539">Nucleus</keyword>
<dbReference type="InterPro" id="IPR001005">
    <property type="entry name" value="SANT/Myb"/>
</dbReference>
<dbReference type="InterPro" id="IPR000433">
    <property type="entry name" value="Znf_ZZ"/>
</dbReference>
<dbReference type="SMART" id="SM00717">
    <property type="entry name" value="SANT"/>
    <property type="match status" value="1"/>
</dbReference>
<dbReference type="InterPro" id="IPR007526">
    <property type="entry name" value="SWIRM"/>
</dbReference>
<dbReference type="InterPro" id="IPR041983">
    <property type="entry name" value="ADA2-like_ZZ"/>
</dbReference>
<dbReference type="PANTHER" id="PTHR12374">
    <property type="entry name" value="TRANSCRIPTIONAL ADAPTOR 2 ADA2 -RELATED"/>
    <property type="match status" value="1"/>
</dbReference>
<dbReference type="GO" id="GO:0006338">
    <property type="term" value="P:chromatin remodeling"/>
    <property type="evidence" value="ECO:0007669"/>
    <property type="project" value="TreeGrafter"/>
</dbReference>
<evidence type="ECO:0000313" key="17">
    <source>
        <dbReference type="EMBL" id="JAG88840.1"/>
    </source>
</evidence>
<evidence type="ECO:0000256" key="5">
    <source>
        <dbReference type="ARBA" id="ARBA00023015"/>
    </source>
</evidence>
<dbReference type="PROSITE" id="PS50135">
    <property type="entry name" value="ZF_ZZ_2"/>
    <property type="match status" value="1"/>
</dbReference>
<dbReference type="PROSITE" id="PS50090">
    <property type="entry name" value="MYB_LIKE"/>
    <property type="match status" value="1"/>
</dbReference>
<dbReference type="SMART" id="SM00291">
    <property type="entry name" value="ZnF_ZZ"/>
    <property type="match status" value="1"/>
</dbReference>
<dbReference type="Pfam" id="PF04433">
    <property type="entry name" value="SWIRM"/>
    <property type="match status" value="1"/>
</dbReference>
<name>A0A0C9QVQ1_9CONI</name>